<name>A0A840VA93_9PROT</name>
<dbReference type="CDD" id="cd13401">
    <property type="entry name" value="Slt70-like"/>
    <property type="match status" value="1"/>
</dbReference>
<dbReference type="Gene3D" id="1.10.530.10">
    <property type="match status" value="1"/>
</dbReference>
<reference evidence="6 7" key="1">
    <citation type="submission" date="2020-08" db="EMBL/GenBank/DDBJ databases">
        <title>Genomic Encyclopedia of Type Strains, Phase IV (KMG-IV): sequencing the most valuable type-strain genomes for metagenomic binning, comparative biology and taxonomic classification.</title>
        <authorList>
            <person name="Goeker M."/>
        </authorList>
    </citation>
    <scope>NUCLEOTIDE SEQUENCE [LARGE SCALE GENOMIC DNA]</scope>
    <source>
        <strain evidence="6 7">DSM 27026</strain>
    </source>
</reference>
<accession>A0A840VA93</accession>
<evidence type="ECO:0000256" key="3">
    <source>
        <dbReference type="ARBA" id="ARBA00022729"/>
    </source>
</evidence>
<comment type="caution">
    <text evidence="6">The sequence shown here is derived from an EMBL/GenBank/DDBJ whole genome shotgun (WGS) entry which is preliminary data.</text>
</comment>
<dbReference type="PROSITE" id="PS00922">
    <property type="entry name" value="TRANSGLYCOSYLASE"/>
    <property type="match status" value="1"/>
</dbReference>
<feature type="domain" description="Transglycosylase SLT" evidence="5">
    <location>
        <begin position="370"/>
        <end position="469"/>
    </location>
</feature>
<keyword evidence="6" id="KW-0326">Glycosidase</keyword>
<feature type="chain" id="PRO_5032407178" evidence="4">
    <location>
        <begin position="19"/>
        <end position="525"/>
    </location>
</feature>
<dbReference type="InterPro" id="IPR023346">
    <property type="entry name" value="Lysozyme-like_dom_sf"/>
</dbReference>
<dbReference type="GO" id="GO:0016020">
    <property type="term" value="C:membrane"/>
    <property type="evidence" value="ECO:0007669"/>
    <property type="project" value="InterPro"/>
</dbReference>
<organism evidence="6 7">
    <name type="scientific">Acidocella aromatica</name>
    <dbReference type="NCBI Taxonomy" id="1303579"/>
    <lineage>
        <taxon>Bacteria</taxon>
        <taxon>Pseudomonadati</taxon>
        <taxon>Pseudomonadota</taxon>
        <taxon>Alphaproteobacteria</taxon>
        <taxon>Acetobacterales</taxon>
        <taxon>Acidocellaceae</taxon>
        <taxon>Acidocella</taxon>
    </lineage>
</organism>
<dbReference type="SUPFAM" id="SSF53955">
    <property type="entry name" value="Lysozyme-like"/>
    <property type="match status" value="1"/>
</dbReference>
<evidence type="ECO:0000256" key="4">
    <source>
        <dbReference type="SAM" id="SignalP"/>
    </source>
</evidence>
<feature type="signal peptide" evidence="4">
    <location>
        <begin position="1"/>
        <end position="18"/>
    </location>
</feature>
<dbReference type="GO" id="GO:0000270">
    <property type="term" value="P:peptidoglycan metabolic process"/>
    <property type="evidence" value="ECO:0007669"/>
    <property type="project" value="InterPro"/>
</dbReference>
<dbReference type="Gene3D" id="1.25.20.10">
    <property type="entry name" value="Bacterial muramidases"/>
    <property type="match status" value="1"/>
</dbReference>
<dbReference type="GO" id="GO:0008933">
    <property type="term" value="F:peptidoglycan lytic transglycosylase activity"/>
    <property type="evidence" value="ECO:0007669"/>
    <property type="project" value="InterPro"/>
</dbReference>
<dbReference type="Pfam" id="PF01464">
    <property type="entry name" value="SLT"/>
    <property type="match status" value="1"/>
</dbReference>
<comment type="similarity">
    <text evidence="2">Belongs to the virb1 family.</text>
</comment>
<dbReference type="EC" id="3.2.1.-" evidence="6"/>
<keyword evidence="6" id="KW-0378">Hydrolase</keyword>
<evidence type="ECO:0000313" key="6">
    <source>
        <dbReference type="EMBL" id="MBB5372636.1"/>
    </source>
</evidence>
<protein>
    <submittedName>
        <fullName evidence="6">Soluble lytic murein transglycosylase</fullName>
        <ecNumber evidence="6">3.2.1.-</ecNumber>
    </submittedName>
</protein>
<dbReference type="EMBL" id="JACHFJ010000002">
    <property type="protein sequence ID" value="MBB5372636.1"/>
    <property type="molecule type" value="Genomic_DNA"/>
</dbReference>
<gene>
    <name evidence="6" type="ORF">HNP71_000874</name>
</gene>
<dbReference type="RefSeq" id="WP_183265643.1">
    <property type="nucleotide sequence ID" value="NZ_JACHFJ010000002.1"/>
</dbReference>
<dbReference type="InterPro" id="IPR008939">
    <property type="entry name" value="Lytic_TGlycosylase_superhlx_U"/>
</dbReference>
<evidence type="ECO:0000256" key="2">
    <source>
        <dbReference type="ARBA" id="ARBA00009387"/>
    </source>
</evidence>
<comment type="similarity">
    <text evidence="1">Belongs to the transglycosylase Slt family.</text>
</comment>
<dbReference type="PANTHER" id="PTHR37423:SF2">
    <property type="entry name" value="MEMBRANE-BOUND LYTIC MUREIN TRANSGLYCOSYLASE C"/>
    <property type="match status" value="1"/>
</dbReference>
<dbReference type="Proteomes" id="UP000553706">
    <property type="component" value="Unassembled WGS sequence"/>
</dbReference>
<keyword evidence="3 4" id="KW-0732">Signal</keyword>
<dbReference type="GO" id="GO:0004553">
    <property type="term" value="F:hydrolase activity, hydrolyzing O-glycosyl compounds"/>
    <property type="evidence" value="ECO:0007669"/>
    <property type="project" value="InterPro"/>
</dbReference>
<evidence type="ECO:0000313" key="7">
    <source>
        <dbReference type="Proteomes" id="UP000553706"/>
    </source>
</evidence>
<sequence length="525" mass="55734">MKFLAALPFLALPALACAQTAATPQIMTDVHNGDFTDAATLAQQTGDPLMVKLVTFFRLTDPGGGTADEINQFIAENPDWPEQGLLALRAAQAAGLPPQAAEPTPDFITQVEALHTAGQDIQAARNWQEQGQAAFNAADAAQRLMFWPDQNRLARALLSAGDAKDAYAVVNAVTPPASAREQNADRDFLAGFLLLRFLHQPDQAATWFRALATVSPAVITQARAYYWLARTESGAAATADYTRAAAYPSTFYGQLANFALGGSDTDMAGRIQSAQETDFSAADALSFGLMELPRAAVLLIQMNDTHDAVMFLNKLGQTAGDDKSRVMAAKLALGLGLPQSAVSIARSAGIAGQTMLPDGWPNPYAPPSSGLEPAVADAIMRQESSFDPSVISGAGAVGLMQLMPETARRTAKRAGIPMGNLFDPQSNMALGSAYLAQEVANFGNCLPLAIAAYNAGPTNVSRWLSQNGDPELGSQAGGADILDWIEEIPFNETRNYVERVLENATIYRATLNGSAPSPLDPWMKS</sequence>
<keyword evidence="7" id="KW-1185">Reference proteome</keyword>
<evidence type="ECO:0000259" key="5">
    <source>
        <dbReference type="Pfam" id="PF01464"/>
    </source>
</evidence>
<evidence type="ECO:0000256" key="1">
    <source>
        <dbReference type="ARBA" id="ARBA00007734"/>
    </source>
</evidence>
<dbReference type="GO" id="GO:0042597">
    <property type="term" value="C:periplasmic space"/>
    <property type="evidence" value="ECO:0007669"/>
    <property type="project" value="InterPro"/>
</dbReference>
<dbReference type="InterPro" id="IPR008258">
    <property type="entry name" value="Transglycosylase_SLT_dom_1"/>
</dbReference>
<dbReference type="AlphaFoldDB" id="A0A840VA93"/>
<dbReference type="SUPFAM" id="SSF48435">
    <property type="entry name" value="Bacterial muramidases"/>
    <property type="match status" value="1"/>
</dbReference>
<dbReference type="PANTHER" id="PTHR37423">
    <property type="entry name" value="SOLUBLE LYTIC MUREIN TRANSGLYCOSYLASE-RELATED"/>
    <property type="match status" value="1"/>
</dbReference>
<dbReference type="InterPro" id="IPR000189">
    <property type="entry name" value="Transglyc_AS"/>
</dbReference>
<proteinExistence type="inferred from homology"/>